<reference evidence="4 5" key="1">
    <citation type="submission" date="2016-10" db="EMBL/GenBank/DDBJ databases">
        <authorList>
            <person name="de Groot N.N."/>
        </authorList>
    </citation>
    <scope>NUCLEOTIDE SEQUENCE [LARGE SCALE GENOMIC DNA]</scope>
    <source>
        <strain evidence="4 5">DSM 44778</strain>
    </source>
</reference>
<dbReference type="EMBL" id="FORR01000001">
    <property type="protein sequence ID" value="SFI61416.1"/>
    <property type="molecule type" value="Genomic_DNA"/>
</dbReference>
<evidence type="ECO:0000256" key="1">
    <source>
        <dbReference type="ARBA" id="ARBA00006484"/>
    </source>
</evidence>
<proteinExistence type="inferred from homology"/>
<organism evidence="4 5">
    <name type="scientific">Thermoflavimicrobium dichotomicum</name>
    <dbReference type="NCBI Taxonomy" id="46223"/>
    <lineage>
        <taxon>Bacteria</taxon>
        <taxon>Bacillati</taxon>
        <taxon>Bacillota</taxon>
        <taxon>Bacilli</taxon>
        <taxon>Bacillales</taxon>
        <taxon>Thermoactinomycetaceae</taxon>
        <taxon>Thermoflavimicrobium</taxon>
    </lineage>
</organism>
<dbReference type="SUPFAM" id="SSF51735">
    <property type="entry name" value="NAD(P)-binding Rossmann-fold domains"/>
    <property type="match status" value="1"/>
</dbReference>
<keyword evidence="5" id="KW-1185">Reference proteome</keyword>
<dbReference type="PRINTS" id="PR00080">
    <property type="entry name" value="SDRFAMILY"/>
</dbReference>
<evidence type="ECO:0000256" key="2">
    <source>
        <dbReference type="ARBA" id="ARBA00023002"/>
    </source>
</evidence>
<dbReference type="Gene3D" id="3.40.50.720">
    <property type="entry name" value="NAD(P)-binding Rossmann-like Domain"/>
    <property type="match status" value="1"/>
</dbReference>
<dbReference type="InterPro" id="IPR020904">
    <property type="entry name" value="Sc_DH/Rdtase_CS"/>
</dbReference>
<evidence type="ECO:0000313" key="4">
    <source>
        <dbReference type="EMBL" id="SFI61416.1"/>
    </source>
</evidence>
<dbReference type="InterPro" id="IPR036291">
    <property type="entry name" value="NAD(P)-bd_dom_sf"/>
</dbReference>
<dbReference type="CDD" id="cd05374">
    <property type="entry name" value="17beta-HSD-like_SDR_c"/>
    <property type="match status" value="1"/>
</dbReference>
<accession>A0A1I3JMM4</accession>
<dbReference type="PANTHER" id="PTHR43976">
    <property type="entry name" value="SHORT CHAIN DEHYDROGENASE"/>
    <property type="match status" value="1"/>
</dbReference>
<dbReference type="PROSITE" id="PS00061">
    <property type="entry name" value="ADH_SHORT"/>
    <property type="match status" value="1"/>
</dbReference>
<dbReference type="PRINTS" id="PR00081">
    <property type="entry name" value="GDHRDH"/>
</dbReference>
<dbReference type="Pfam" id="PF00106">
    <property type="entry name" value="adh_short"/>
    <property type="match status" value="1"/>
</dbReference>
<protein>
    <submittedName>
        <fullName evidence="4">Short-chain dehydrogenase</fullName>
    </submittedName>
</protein>
<dbReference type="OrthoDB" id="9775296at2"/>
<dbReference type="RefSeq" id="WP_093227083.1">
    <property type="nucleotide sequence ID" value="NZ_FORR01000001.1"/>
</dbReference>
<sequence length="273" mass="30564">MTKPIAFITGTSSGIGLAASIELAKAGYHVIATMRDLQKKGHLLQQAKEANVLENIEIHSLDVTKPEEVNAVAKWVWEKHGRLDLLVNNAGIAITGAAEEIPLIDWKKQLETNFFGVVSVTQAFLPMLRQQKRGLIVNISSGAAFLGSSYTAPYTASKYAVEGFSESLRFELSPFGIHVVLVEPGFYQTNILQKKSRVSPSSPYAIDAQRVQSFVDRFANHAKDPQIVARKIVAIAKKKSPRMRYICGGDARWLYFIKRFVPFRLIEWFFHKI</sequence>
<dbReference type="STRING" id="46223.SAMN05421852_101128"/>
<dbReference type="PANTHER" id="PTHR43976:SF16">
    <property type="entry name" value="SHORT-CHAIN DEHYDROGENASE_REDUCTASE FAMILY PROTEIN"/>
    <property type="match status" value="1"/>
</dbReference>
<evidence type="ECO:0000256" key="3">
    <source>
        <dbReference type="RuleBase" id="RU000363"/>
    </source>
</evidence>
<gene>
    <name evidence="4" type="ORF">SAMN05421852_101128</name>
</gene>
<keyword evidence="2" id="KW-0560">Oxidoreductase</keyword>
<dbReference type="Proteomes" id="UP000199545">
    <property type="component" value="Unassembled WGS sequence"/>
</dbReference>
<dbReference type="AlphaFoldDB" id="A0A1I3JMM4"/>
<dbReference type="GO" id="GO:0016491">
    <property type="term" value="F:oxidoreductase activity"/>
    <property type="evidence" value="ECO:0007669"/>
    <property type="project" value="UniProtKB-KW"/>
</dbReference>
<dbReference type="InterPro" id="IPR002347">
    <property type="entry name" value="SDR_fam"/>
</dbReference>
<dbReference type="InterPro" id="IPR051911">
    <property type="entry name" value="SDR_oxidoreductase"/>
</dbReference>
<evidence type="ECO:0000313" key="5">
    <source>
        <dbReference type="Proteomes" id="UP000199545"/>
    </source>
</evidence>
<comment type="similarity">
    <text evidence="1 3">Belongs to the short-chain dehydrogenases/reductases (SDR) family.</text>
</comment>
<name>A0A1I3JMM4_9BACL</name>